<comment type="cofactor">
    <cofactor evidence="1">
        <name>FMN</name>
        <dbReference type="ChEBI" id="CHEBI:58210"/>
    </cofactor>
</comment>
<dbReference type="InterPro" id="IPR000415">
    <property type="entry name" value="Nitroreductase-like"/>
</dbReference>
<evidence type="ECO:0000313" key="7">
    <source>
        <dbReference type="EMBL" id="UWP59987.1"/>
    </source>
</evidence>
<dbReference type="SUPFAM" id="SSF55469">
    <property type="entry name" value="FMN-dependent nitroreductase-like"/>
    <property type="match status" value="1"/>
</dbReference>
<dbReference type="Gene3D" id="3.40.109.10">
    <property type="entry name" value="NADH Oxidase"/>
    <property type="match status" value="1"/>
</dbReference>
<evidence type="ECO:0000259" key="6">
    <source>
        <dbReference type="Pfam" id="PF00881"/>
    </source>
</evidence>
<reference evidence="7" key="1">
    <citation type="journal article" date="2022" name="Cell">
        <title>Design, construction, and in vivo augmentation of a complex gut microbiome.</title>
        <authorList>
            <person name="Cheng A.G."/>
            <person name="Ho P.Y."/>
            <person name="Aranda-Diaz A."/>
            <person name="Jain S."/>
            <person name="Yu F.B."/>
            <person name="Meng X."/>
            <person name="Wang M."/>
            <person name="Iakiviak M."/>
            <person name="Nagashima K."/>
            <person name="Zhao A."/>
            <person name="Murugkar P."/>
            <person name="Patil A."/>
            <person name="Atabakhsh K."/>
            <person name="Weakley A."/>
            <person name="Yan J."/>
            <person name="Brumbaugh A.R."/>
            <person name="Higginbottom S."/>
            <person name="Dimas A."/>
            <person name="Shiver A.L."/>
            <person name="Deutschbauer A."/>
            <person name="Neff N."/>
            <person name="Sonnenburg J.L."/>
            <person name="Huang K.C."/>
            <person name="Fischbach M.A."/>
        </authorList>
    </citation>
    <scope>NUCLEOTIDE SEQUENCE</scope>
    <source>
        <strain evidence="7">DSM 19829</strain>
    </source>
</reference>
<proteinExistence type="inferred from homology"/>
<comment type="similarity">
    <text evidence="2">Belongs to the nitroreductase family.</text>
</comment>
<keyword evidence="3" id="KW-0285">Flavoprotein</keyword>
<dbReference type="PANTHER" id="PTHR43673">
    <property type="entry name" value="NAD(P)H NITROREDUCTASE YDGI-RELATED"/>
    <property type="match status" value="1"/>
</dbReference>
<feature type="domain" description="Nitroreductase" evidence="6">
    <location>
        <begin position="7"/>
        <end position="74"/>
    </location>
</feature>
<protein>
    <submittedName>
        <fullName evidence="7">Nitroreductase family protein</fullName>
    </submittedName>
</protein>
<dbReference type="Pfam" id="PF00881">
    <property type="entry name" value="Nitroreductase"/>
    <property type="match status" value="2"/>
</dbReference>
<keyword evidence="5" id="KW-0560">Oxidoreductase</keyword>
<evidence type="ECO:0000256" key="3">
    <source>
        <dbReference type="ARBA" id="ARBA00022630"/>
    </source>
</evidence>
<dbReference type="InterPro" id="IPR029479">
    <property type="entry name" value="Nitroreductase"/>
</dbReference>
<name>A0ABY5VHV5_9FIRM</name>
<feature type="domain" description="Nitroreductase" evidence="6">
    <location>
        <begin position="92"/>
        <end position="154"/>
    </location>
</feature>
<evidence type="ECO:0000313" key="8">
    <source>
        <dbReference type="Proteomes" id="UP001060164"/>
    </source>
</evidence>
<dbReference type="Proteomes" id="UP001060164">
    <property type="component" value="Chromosome"/>
</dbReference>
<accession>A0ABY5VHV5</accession>
<organism evidence="7 8">
    <name type="scientific">Ruminococcus gauvreauii</name>
    <dbReference type="NCBI Taxonomy" id="438033"/>
    <lineage>
        <taxon>Bacteria</taxon>
        <taxon>Bacillati</taxon>
        <taxon>Bacillota</taxon>
        <taxon>Clostridia</taxon>
        <taxon>Eubacteriales</taxon>
        <taxon>Oscillospiraceae</taxon>
        <taxon>Ruminococcus</taxon>
    </lineage>
</organism>
<sequence>MEFMKVIQSRQSCRAFTDEMVTGSDLTKIIQAGNAAPVANGVYENVQLTVIQNKELIAGLEENAHNAMPGIPEHPLYGLSTVISINCKIEENTAMAWANASVIAENMMLAATDLGLGSIYLMAVPVTAQYNPELCRDIKVQEGFAPYVMVGIGKPQNGLEERELTADRISITYI</sequence>
<dbReference type="PANTHER" id="PTHR43673:SF2">
    <property type="entry name" value="NITROREDUCTASE"/>
    <property type="match status" value="1"/>
</dbReference>
<dbReference type="EMBL" id="CP102290">
    <property type="protein sequence ID" value="UWP59987.1"/>
    <property type="molecule type" value="Genomic_DNA"/>
</dbReference>
<evidence type="ECO:0000256" key="4">
    <source>
        <dbReference type="ARBA" id="ARBA00022643"/>
    </source>
</evidence>
<evidence type="ECO:0000256" key="5">
    <source>
        <dbReference type="ARBA" id="ARBA00023002"/>
    </source>
</evidence>
<evidence type="ECO:0000256" key="2">
    <source>
        <dbReference type="ARBA" id="ARBA00007118"/>
    </source>
</evidence>
<keyword evidence="8" id="KW-1185">Reference proteome</keyword>
<gene>
    <name evidence="7" type="ORF">NQ502_02700</name>
</gene>
<dbReference type="RefSeq" id="WP_044983358.1">
    <property type="nucleotide sequence ID" value="NZ_CABLBR010000020.1"/>
</dbReference>
<keyword evidence="4" id="KW-0288">FMN</keyword>
<evidence type="ECO:0000256" key="1">
    <source>
        <dbReference type="ARBA" id="ARBA00001917"/>
    </source>
</evidence>